<protein>
    <submittedName>
        <fullName evidence="3">Uncharacterized protein</fullName>
    </submittedName>
</protein>
<proteinExistence type="inferred from homology"/>
<dbReference type="PANTHER" id="PTHR12072:SF5">
    <property type="entry name" value="CWF19-LIKE PROTEIN 2"/>
    <property type="match status" value="1"/>
</dbReference>
<gene>
    <name evidence="3" type="ORF">BJ684DRAFT_22102</name>
</gene>
<comment type="similarity">
    <text evidence="1">Belongs to the CWF19 family.</text>
</comment>
<feature type="compositionally biased region" description="Basic and acidic residues" evidence="2">
    <location>
        <begin position="16"/>
        <end position="40"/>
    </location>
</feature>
<feature type="region of interest" description="Disordered" evidence="2">
    <location>
        <begin position="337"/>
        <end position="394"/>
    </location>
</feature>
<dbReference type="EMBL" id="KZ988991">
    <property type="protein sequence ID" value="RKP11344.1"/>
    <property type="molecule type" value="Genomic_DNA"/>
</dbReference>
<feature type="compositionally biased region" description="Basic and acidic residues" evidence="2">
    <location>
        <begin position="337"/>
        <end position="385"/>
    </location>
</feature>
<evidence type="ECO:0000256" key="1">
    <source>
        <dbReference type="ARBA" id="ARBA00006795"/>
    </source>
</evidence>
<accession>A0A4P9XYB0</accession>
<sequence length="415" mass="44639">MPETDGAGDSLFTDLFTDRKAPPPESKKPKPKEEQPFVVSDRELNHQLLAGKKSVDDYEVEQKKAIVFGDAGSSWRMMRLRNVERQAKDEGVSMEEVGISRFGSAEAYQDALKEREYLSSGSGGSRSSGDGSRGGSRPSGRYAEGRKRRWADSASTSGASSTSSRSSHERSGVSGEKAPSKRRSPFSSSGSSTPRSGFARPGSLLPGPTSTLSLSGDTLSSTSSKPDTLDDNTKKLAASPSLSPHPATAPEKHTPVLNQAELNRLRARILKASMQGKDISALEEEYAMESARSKRAASTASSQVKPPPSSSSSSSTTAIHMSSYLSGHGEDLDVQRDQALDEDHRRHSGTRAEKRKEMRKEQSVLRGLSHDPRTGERVGYAEEGGKPGSGKANTLPTSLEINMGVLLPPHQHYLI</sequence>
<organism evidence="3 4">
    <name type="scientific">Piptocephalis cylindrospora</name>
    <dbReference type="NCBI Taxonomy" id="1907219"/>
    <lineage>
        <taxon>Eukaryota</taxon>
        <taxon>Fungi</taxon>
        <taxon>Fungi incertae sedis</taxon>
        <taxon>Zoopagomycota</taxon>
        <taxon>Zoopagomycotina</taxon>
        <taxon>Zoopagomycetes</taxon>
        <taxon>Zoopagales</taxon>
        <taxon>Piptocephalidaceae</taxon>
        <taxon>Piptocephalis</taxon>
    </lineage>
</organism>
<feature type="region of interest" description="Disordered" evidence="2">
    <location>
        <begin position="1"/>
        <end position="40"/>
    </location>
</feature>
<feature type="compositionally biased region" description="Low complexity" evidence="2">
    <location>
        <begin position="153"/>
        <end position="165"/>
    </location>
</feature>
<dbReference type="PANTHER" id="PTHR12072">
    <property type="entry name" value="CWF19, CELL CYCLE CONTROL PROTEIN"/>
    <property type="match status" value="1"/>
</dbReference>
<reference evidence="4" key="1">
    <citation type="journal article" date="2018" name="Nat. Microbiol.">
        <title>Leveraging single-cell genomics to expand the fungal tree of life.</title>
        <authorList>
            <person name="Ahrendt S.R."/>
            <person name="Quandt C.A."/>
            <person name="Ciobanu D."/>
            <person name="Clum A."/>
            <person name="Salamov A."/>
            <person name="Andreopoulos B."/>
            <person name="Cheng J.F."/>
            <person name="Woyke T."/>
            <person name="Pelin A."/>
            <person name="Henrissat B."/>
            <person name="Reynolds N.K."/>
            <person name="Benny G.L."/>
            <person name="Smith M.E."/>
            <person name="James T.Y."/>
            <person name="Grigoriev I.V."/>
        </authorList>
    </citation>
    <scope>NUCLEOTIDE SEQUENCE [LARGE SCALE GENOMIC DNA]</scope>
</reference>
<name>A0A4P9XYB0_9FUNG</name>
<dbReference type="GO" id="GO:0071014">
    <property type="term" value="C:post-mRNA release spliceosomal complex"/>
    <property type="evidence" value="ECO:0007669"/>
    <property type="project" value="TreeGrafter"/>
</dbReference>
<feature type="compositionally biased region" description="Low complexity" evidence="2">
    <location>
        <begin position="185"/>
        <end position="224"/>
    </location>
</feature>
<evidence type="ECO:0000313" key="3">
    <source>
        <dbReference type="EMBL" id="RKP11344.1"/>
    </source>
</evidence>
<feature type="region of interest" description="Disordered" evidence="2">
    <location>
        <begin position="285"/>
        <end position="318"/>
    </location>
</feature>
<evidence type="ECO:0000313" key="4">
    <source>
        <dbReference type="Proteomes" id="UP000267251"/>
    </source>
</evidence>
<feature type="region of interest" description="Disordered" evidence="2">
    <location>
        <begin position="113"/>
        <end position="258"/>
    </location>
</feature>
<dbReference type="GO" id="GO:0000398">
    <property type="term" value="P:mRNA splicing, via spliceosome"/>
    <property type="evidence" value="ECO:0007669"/>
    <property type="project" value="TreeGrafter"/>
</dbReference>
<dbReference type="OrthoDB" id="2113965at2759"/>
<dbReference type="InterPro" id="IPR040194">
    <property type="entry name" value="Cwf19-like"/>
</dbReference>
<dbReference type="Proteomes" id="UP000267251">
    <property type="component" value="Unassembled WGS sequence"/>
</dbReference>
<evidence type="ECO:0000256" key="2">
    <source>
        <dbReference type="SAM" id="MobiDB-lite"/>
    </source>
</evidence>
<dbReference type="AlphaFoldDB" id="A0A4P9XYB0"/>
<feature type="compositionally biased region" description="Gly residues" evidence="2">
    <location>
        <begin position="121"/>
        <end position="134"/>
    </location>
</feature>
<keyword evidence="4" id="KW-1185">Reference proteome</keyword>